<feature type="region of interest" description="Disordered" evidence="1">
    <location>
        <begin position="216"/>
        <end position="265"/>
    </location>
</feature>
<dbReference type="GO" id="GO:0016567">
    <property type="term" value="P:protein ubiquitination"/>
    <property type="evidence" value="ECO:0007669"/>
    <property type="project" value="InterPro"/>
</dbReference>
<dbReference type="InterPro" id="IPR003613">
    <property type="entry name" value="Ubox_domain"/>
</dbReference>
<reference evidence="3" key="1">
    <citation type="submission" date="2021-01" db="EMBL/GenBank/DDBJ databases">
        <authorList>
            <person name="Corre E."/>
            <person name="Pelletier E."/>
            <person name="Niang G."/>
            <person name="Scheremetjew M."/>
            <person name="Finn R."/>
            <person name="Kale V."/>
            <person name="Holt S."/>
            <person name="Cochrane G."/>
            <person name="Meng A."/>
            <person name="Brown T."/>
            <person name="Cohen L."/>
        </authorList>
    </citation>
    <scope>NUCLEOTIDE SEQUENCE</scope>
    <source>
        <strain evidence="3">CCMP1243</strain>
    </source>
</reference>
<feature type="compositionally biased region" description="Basic and acidic residues" evidence="1">
    <location>
        <begin position="84"/>
        <end position="93"/>
    </location>
</feature>
<accession>A0A7S2WFY7</accession>
<evidence type="ECO:0000259" key="2">
    <source>
        <dbReference type="SMART" id="SM00504"/>
    </source>
</evidence>
<organism evidence="3">
    <name type="scientific">Rhizochromulina marina</name>
    <dbReference type="NCBI Taxonomy" id="1034831"/>
    <lineage>
        <taxon>Eukaryota</taxon>
        <taxon>Sar</taxon>
        <taxon>Stramenopiles</taxon>
        <taxon>Ochrophyta</taxon>
        <taxon>Dictyochophyceae</taxon>
        <taxon>Rhizochromulinales</taxon>
        <taxon>Rhizochromulina</taxon>
    </lineage>
</organism>
<proteinExistence type="predicted"/>
<name>A0A7S2WFY7_9STRA</name>
<dbReference type="EMBL" id="HBHJ01014135">
    <property type="protein sequence ID" value="CAD9684264.1"/>
    <property type="molecule type" value="Transcribed_RNA"/>
</dbReference>
<dbReference type="Gene3D" id="3.30.40.10">
    <property type="entry name" value="Zinc/RING finger domain, C3HC4 (zinc finger)"/>
    <property type="match status" value="1"/>
</dbReference>
<feature type="domain" description="U-box" evidence="2">
    <location>
        <begin position="103"/>
        <end position="161"/>
    </location>
</feature>
<evidence type="ECO:0000313" key="3">
    <source>
        <dbReference type="EMBL" id="CAD9684264.1"/>
    </source>
</evidence>
<dbReference type="InterPro" id="IPR013083">
    <property type="entry name" value="Znf_RING/FYVE/PHD"/>
</dbReference>
<protein>
    <recommendedName>
        <fullName evidence="2">U-box domain-containing protein</fullName>
    </recommendedName>
</protein>
<gene>
    <name evidence="3" type="ORF">RMAR1173_LOCUS9258</name>
</gene>
<dbReference type="Pfam" id="PF04564">
    <property type="entry name" value="U-box"/>
    <property type="match status" value="1"/>
</dbReference>
<dbReference type="SMART" id="SM00504">
    <property type="entry name" value="Ubox"/>
    <property type="match status" value="1"/>
</dbReference>
<dbReference type="AlphaFoldDB" id="A0A7S2WFY7"/>
<dbReference type="SUPFAM" id="SSF57850">
    <property type="entry name" value="RING/U-box"/>
    <property type="match status" value="1"/>
</dbReference>
<sequence>MDAMVVSAGESEDEWDEVSVTSALTSTSWVDVDVQDEAQRFRHHHQVEVSSAAGSVAALSDLTAFELDMPTAEELGLAEDAAGAEERSQEDARSVGSSQLSQCPLTLDRMRDPTLCLVDGKVYERVAIEQWVKLNGTSPFTREPVTLEQLKVLPRRRVVVEDDEDDAKSISTQNGWPRVHRRALPSQELPSPLRAGSPTSPAAGASYLEMLLHGGGGLGGNRAQSLSEPRRSQRVAPQSMPLRPPRDTAHRRKRRQTNGGGEDEDISDLVDEEWAARKGRVGRWKGRLMVSRLRRSGAYGGLHIPAPQPNLPTLHEDVFAEEQELDDGEGLLYDCDE</sequence>
<dbReference type="GO" id="GO:0004842">
    <property type="term" value="F:ubiquitin-protein transferase activity"/>
    <property type="evidence" value="ECO:0007669"/>
    <property type="project" value="InterPro"/>
</dbReference>
<feature type="region of interest" description="Disordered" evidence="1">
    <location>
        <begin position="80"/>
        <end position="101"/>
    </location>
</feature>
<evidence type="ECO:0000256" key="1">
    <source>
        <dbReference type="SAM" id="MobiDB-lite"/>
    </source>
</evidence>